<dbReference type="CDD" id="cd17908">
    <property type="entry name" value="FliM"/>
    <property type="match status" value="1"/>
</dbReference>
<dbReference type="GO" id="GO:0005886">
    <property type="term" value="C:plasma membrane"/>
    <property type="evidence" value="ECO:0007669"/>
    <property type="project" value="UniProtKB-SubCell"/>
</dbReference>
<evidence type="ECO:0000256" key="9">
    <source>
        <dbReference type="ARBA" id="ARBA00023143"/>
    </source>
</evidence>
<dbReference type="SUPFAM" id="SSF103039">
    <property type="entry name" value="CheC-like"/>
    <property type="match status" value="1"/>
</dbReference>
<dbReference type="InterPro" id="IPR001689">
    <property type="entry name" value="Flag_FliM"/>
</dbReference>
<dbReference type="AlphaFoldDB" id="A0A1S7LMU2"/>
<dbReference type="GO" id="GO:0050918">
    <property type="term" value="P:positive chemotaxis"/>
    <property type="evidence" value="ECO:0007669"/>
    <property type="project" value="TreeGrafter"/>
</dbReference>
<dbReference type="Pfam" id="PF02154">
    <property type="entry name" value="FliM"/>
    <property type="match status" value="1"/>
</dbReference>
<feature type="domain" description="Flagellar motor switch protein FliN-like C-terminal" evidence="12">
    <location>
        <begin position="258"/>
        <end position="328"/>
    </location>
</feature>
<dbReference type="PANTHER" id="PTHR30034">
    <property type="entry name" value="FLAGELLAR MOTOR SWITCH PROTEIN FLIM"/>
    <property type="match status" value="1"/>
</dbReference>
<evidence type="ECO:0000256" key="3">
    <source>
        <dbReference type="ARBA" id="ARBA00011049"/>
    </source>
</evidence>
<keyword evidence="7" id="KW-0283">Flagellar rotation</keyword>
<evidence type="ECO:0000256" key="1">
    <source>
        <dbReference type="ARBA" id="ARBA00004117"/>
    </source>
</evidence>
<evidence type="ECO:0000256" key="5">
    <source>
        <dbReference type="ARBA" id="ARBA00022475"/>
    </source>
</evidence>
<organism evidence="13">
    <name type="scientific">Magnetococcus massalia (strain MO-1)</name>
    <dbReference type="NCBI Taxonomy" id="451514"/>
    <lineage>
        <taxon>Bacteria</taxon>
        <taxon>Pseudomonadati</taxon>
        <taxon>Pseudomonadota</taxon>
        <taxon>Magnetococcia</taxon>
        <taxon>Magnetococcales</taxon>
        <taxon>Magnetococcaceae</taxon>
        <taxon>Magnetococcus</taxon>
    </lineage>
</organism>
<dbReference type="GO" id="GO:0009425">
    <property type="term" value="C:bacterial-type flagellum basal body"/>
    <property type="evidence" value="ECO:0007669"/>
    <property type="project" value="UniProtKB-SubCell"/>
</dbReference>
<keyword evidence="8" id="KW-0472">Membrane</keyword>
<evidence type="ECO:0000256" key="8">
    <source>
        <dbReference type="ARBA" id="ARBA00023136"/>
    </source>
</evidence>
<dbReference type="PRINTS" id="PR00955">
    <property type="entry name" value="FLGMOTORFLIM"/>
</dbReference>
<keyword evidence="5" id="KW-1003">Cell membrane</keyword>
<evidence type="ECO:0000256" key="2">
    <source>
        <dbReference type="ARBA" id="ARBA00004202"/>
    </source>
</evidence>
<dbReference type="Pfam" id="PF01052">
    <property type="entry name" value="FliMN_C"/>
    <property type="match status" value="1"/>
</dbReference>
<keyword evidence="6" id="KW-0145">Chemotaxis</keyword>
<dbReference type="GO" id="GO:0003774">
    <property type="term" value="F:cytoskeletal motor activity"/>
    <property type="evidence" value="ECO:0007669"/>
    <property type="project" value="InterPro"/>
</dbReference>
<keyword evidence="13" id="KW-0282">Flagellum</keyword>
<evidence type="ECO:0000256" key="4">
    <source>
        <dbReference type="ARBA" id="ARBA00021898"/>
    </source>
</evidence>
<name>A0A1S7LMU2_MAGMO</name>
<protein>
    <recommendedName>
        <fullName evidence="4 11">Flagellar motor switch protein FliM</fullName>
    </recommendedName>
</protein>
<evidence type="ECO:0000256" key="7">
    <source>
        <dbReference type="ARBA" id="ARBA00022779"/>
    </source>
</evidence>
<dbReference type="PIRSF" id="PIRSF002888">
    <property type="entry name" value="FliM"/>
    <property type="match status" value="1"/>
</dbReference>
<evidence type="ECO:0000256" key="10">
    <source>
        <dbReference type="ARBA" id="ARBA00025044"/>
    </source>
</evidence>
<dbReference type="Gene3D" id="2.30.330.10">
    <property type="entry name" value="SpoA-like"/>
    <property type="match status" value="1"/>
</dbReference>
<proteinExistence type="inferred from homology"/>
<keyword evidence="13" id="KW-0969">Cilium</keyword>
<dbReference type="GO" id="GO:0071978">
    <property type="term" value="P:bacterial-type flagellum-dependent swarming motility"/>
    <property type="evidence" value="ECO:0007669"/>
    <property type="project" value="TreeGrafter"/>
</dbReference>
<dbReference type="InterPro" id="IPR036429">
    <property type="entry name" value="SpoA-like_sf"/>
</dbReference>
<evidence type="ECO:0000256" key="6">
    <source>
        <dbReference type="ARBA" id="ARBA00022500"/>
    </source>
</evidence>
<sequence length="332" mass="36906">MSQILSTDEIDALMLGLEEGSIDLDEIDEEMPSASQEEKKVSSFTFGQKTAIRVGALPGLDLINEHLASQLSFKLTQKVGREVHIQPKTTTNQVFGKFLHTVEPPIFINILRVEPSQAMALISIDGDVMYTVLEGFFGGPGDSERPFRNFSPFEMKVIDRIMDVAREQIELSWKKLDPSFRLVLTRWENQPQFAAVMPLDETVFLITFSVEVGDAEGHVTICFPSVILELFKQQLKQGFQQKEEVEGASAWLAAMVHELGMVPLDLVPVMTDVEMSVQEMLDLKVGDEIVLGADMSEAMPIAVGGVNKYMGQAGVVNGKRAIRITDFIKPEK</sequence>
<evidence type="ECO:0000259" key="12">
    <source>
        <dbReference type="Pfam" id="PF01052"/>
    </source>
</evidence>
<dbReference type="Gene3D" id="3.40.1550.10">
    <property type="entry name" value="CheC-like"/>
    <property type="match status" value="1"/>
</dbReference>
<dbReference type="SUPFAM" id="SSF101801">
    <property type="entry name" value="Surface presentation of antigens (SPOA)"/>
    <property type="match status" value="1"/>
</dbReference>
<dbReference type="PANTHER" id="PTHR30034:SF6">
    <property type="entry name" value="YOP PROTEINS TRANSLOCATION PROTEIN Q"/>
    <property type="match status" value="1"/>
</dbReference>
<gene>
    <name evidence="13" type="ORF">MAGMO_3300</name>
</gene>
<dbReference type="NCBIfam" id="TIGR01397">
    <property type="entry name" value="fliM_switch"/>
    <property type="match status" value="1"/>
</dbReference>
<dbReference type="InterPro" id="IPR028976">
    <property type="entry name" value="CheC-like_sf"/>
</dbReference>
<comment type="function">
    <text evidence="10">FliM is one of three proteins (FliG, FliN, FliM) that forms the rotor-mounted switch complex (C ring), located at the base of the basal body. This complex interacts with the CheY and CheZ chemotaxis proteins, in addition to contacting components of the motor that determine the direction of flagellar rotation.</text>
</comment>
<keyword evidence="13" id="KW-0966">Cell projection</keyword>
<dbReference type="EMBL" id="LO017727">
    <property type="protein sequence ID" value="CRH07437.1"/>
    <property type="molecule type" value="Genomic_DNA"/>
</dbReference>
<reference evidence="13" key="1">
    <citation type="submission" date="2015-04" db="EMBL/GenBank/DDBJ databases">
        <authorList>
            <person name="Syromyatnikov M.Y."/>
            <person name="Popov V.N."/>
        </authorList>
    </citation>
    <scope>NUCLEOTIDE SEQUENCE</scope>
    <source>
        <strain evidence="13">MO-1</strain>
    </source>
</reference>
<evidence type="ECO:0000256" key="11">
    <source>
        <dbReference type="NCBIfam" id="TIGR01397"/>
    </source>
</evidence>
<keyword evidence="9" id="KW-0975">Bacterial flagellum</keyword>
<comment type="similarity">
    <text evidence="3">Belongs to the FliM family.</text>
</comment>
<evidence type="ECO:0000313" key="13">
    <source>
        <dbReference type="EMBL" id="CRH07437.1"/>
    </source>
</evidence>
<comment type="subcellular location">
    <subcellularLocation>
        <location evidence="1">Bacterial flagellum basal body</location>
    </subcellularLocation>
    <subcellularLocation>
        <location evidence="2">Cell membrane</location>
        <topology evidence="2">Peripheral membrane protein</topology>
    </subcellularLocation>
</comment>
<accession>A0A1S7LMU2</accession>
<dbReference type="InterPro" id="IPR001543">
    <property type="entry name" value="FliN-like_C"/>
</dbReference>